<evidence type="ECO:0000256" key="1">
    <source>
        <dbReference type="ARBA" id="ARBA00004141"/>
    </source>
</evidence>
<sequence>MTTYIPTLTLPDVVFNNLSSSVLLPIALGSAVGYSTKPATQHRESLTLNQPPLRPPAAVFPPVWTALYGLMGYAAHRAISLGTSPLNTTETIAAARHGATLYTIQLGINLAWMPLFYSLNRPILATVDAAALFGINSYLAWLWGTKVDKLSGWLLVPYVAWLGFATYLSFGTGYLNGWDLSAASAALRGAKGEGKKDA</sequence>
<dbReference type="EMBL" id="MU857603">
    <property type="protein sequence ID" value="KAK4251837.1"/>
    <property type="molecule type" value="Genomic_DNA"/>
</dbReference>
<reference evidence="7" key="1">
    <citation type="journal article" date="2023" name="Mol. Phylogenet. Evol.">
        <title>Genome-scale phylogeny and comparative genomics of the fungal order Sordariales.</title>
        <authorList>
            <person name="Hensen N."/>
            <person name="Bonometti L."/>
            <person name="Westerberg I."/>
            <person name="Brannstrom I.O."/>
            <person name="Guillou S."/>
            <person name="Cros-Aarteil S."/>
            <person name="Calhoun S."/>
            <person name="Haridas S."/>
            <person name="Kuo A."/>
            <person name="Mondo S."/>
            <person name="Pangilinan J."/>
            <person name="Riley R."/>
            <person name="LaButti K."/>
            <person name="Andreopoulos B."/>
            <person name="Lipzen A."/>
            <person name="Chen C."/>
            <person name="Yan M."/>
            <person name="Daum C."/>
            <person name="Ng V."/>
            <person name="Clum A."/>
            <person name="Steindorff A."/>
            <person name="Ohm R.A."/>
            <person name="Martin F."/>
            <person name="Silar P."/>
            <person name="Natvig D.O."/>
            <person name="Lalanne C."/>
            <person name="Gautier V."/>
            <person name="Ament-Velasquez S.L."/>
            <person name="Kruys A."/>
            <person name="Hutchinson M.I."/>
            <person name="Powell A.J."/>
            <person name="Barry K."/>
            <person name="Miller A.N."/>
            <person name="Grigoriev I.V."/>
            <person name="Debuchy R."/>
            <person name="Gladieux P."/>
            <person name="Hiltunen Thoren M."/>
            <person name="Johannesson H."/>
        </authorList>
    </citation>
    <scope>NUCLEOTIDE SEQUENCE</scope>
    <source>
        <strain evidence="7">CBS 359.72</strain>
    </source>
</reference>
<dbReference type="GO" id="GO:0033013">
    <property type="term" value="P:tetrapyrrole metabolic process"/>
    <property type="evidence" value="ECO:0007669"/>
    <property type="project" value="UniProtKB-ARBA"/>
</dbReference>
<keyword evidence="8" id="KW-1185">Reference proteome</keyword>
<keyword evidence="3 6" id="KW-0812">Transmembrane</keyword>
<dbReference type="CDD" id="cd15904">
    <property type="entry name" value="TSPO_MBR"/>
    <property type="match status" value="1"/>
</dbReference>
<comment type="similarity">
    <text evidence="2">Belongs to the TspO/BZRP family.</text>
</comment>
<feature type="transmembrane region" description="Helical" evidence="6">
    <location>
        <begin position="123"/>
        <end position="143"/>
    </location>
</feature>
<dbReference type="GO" id="GO:0005741">
    <property type="term" value="C:mitochondrial outer membrane"/>
    <property type="evidence" value="ECO:0007669"/>
    <property type="project" value="TreeGrafter"/>
</dbReference>
<evidence type="ECO:0000256" key="2">
    <source>
        <dbReference type="ARBA" id="ARBA00007524"/>
    </source>
</evidence>
<keyword evidence="4 6" id="KW-1133">Transmembrane helix</keyword>
<evidence type="ECO:0000256" key="3">
    <source>
        <dbReference type="ARBA" id="ARBA00022692"/>
    </source>
</evidence>
<dbReference type="FunFam" id="1.20.1260.100:FF:000001">
    <property type="entry name" value="translocator protein 2"/>
    <property type="match status" value="1"/>
</dbReference>
<dbReference type="Pfam" id="PF03073">
    <property type="entry name" value="TspO_MBR"/>
    <property type="match status" value="1"/>
</dbReference>
<evidence type="ECO:0000256" key="4">
    <source>
        <dbReference type="ARBA" id="ARBA00022989"/>
    </source>
</evidence>
<dbReference type="Gene3D" id="1.20.1260.100">
    <property type="entry name" value="TspO/MBR protein"/>
    <property type="match status" value="1"/>
</dbReference>
<evidence type="ECO:0000313" key="7">
    <source>
        <dbReference type="EMBL" id="KAK4251837.1"/>
    </source>
</evidence>
<evidence type="ECO:0000256" key="6">
    <source>
        <dbReference type="SAM" id="Phobius"/>
    </source>
</evidence>
<organism evidence="7 8">
    <name type="scientific">Corynascus novoguineensis</name>
    <dbReference type="NCBI Taxonomy" id="1126955"/>
    <lineage>
        <taxon>Eukaryota</taxon>
        <taxon>Fungi</taxon>
        <taxon>Dikarya</taxon>
        <taxon>Ascomycota</taxon>
        <taxon>Pezizomycotina</taxon>
        <taxon>Sordariomycetes</taxon>
        <taxon>Sordariomycetidae</taxon>
        <taxon>Sordariales</taxon>
        <taxon>Chaetomiaceae</taxon>
        <taxon>Corynascus</taxon>
    </lineage>
</organism>
<protein>
    <submittedName>
        <fullName evidence="7">TspO/MBR family-domain-containing protein</fullName>
    </submittedName>
</protein>
<reference evidence="7" key="2">
    <citation type="submission" date="2023-05" db="EMBL/GenBank/DDBJ databases">
        <authorList>
            <consortium name="Lawrence Berkeley National Laboratory"/>
            <person name="Steindorff A."/>
            <person name="Hensen N."/>
            <person name="Bonometti L."/>
            <person name="Westerberg I."/>
            <person name="Brannstrom I.O."/>
            <person name="Guillou S."/>
            <person name="Cros-Aarteil S."/>
            <person name="Calhoun S."/>
            <person name="Haridas S."/>
            <person name="Kuo A."/>
            <person name="Mondo S."/>
            <person name="Pangilinan J."/>
            <person name="Riley R."/>
            <person name="Labutti K."/>
            <person name="Andreopoulos B."/>
            <person name="Lipzen A."/>
            <person name="Chen C."/>
            <person name="Yanf M."/>
            <person name="Daum C."/>
            <person name="Ng V."/>
            <person name="Clum A."/>
            <person name="Ohm R."/>
            <person name="Martin F."/>
            <person name="Silar P."/>
            <person name="Natvig D."/>
            <person name="Lalanne C."/>
            <person name="Gautier V."/>
            <person name="Ament-Velasquez S.L."/>
            <person name="Kruys A."/>
            <person name="Hutchinson M.I."/>
            <person name="Powell A.J."/>
            <person name="Barry K."/>
            <person name="Miller A.N."/>
            <person name="Grigoriev I.V."/>
            <person name="Debuchy R."/>
            <person name="Gladieux P."/>
            <person name="Thoren M.H."/>
            <person name="Johannesson H."/>
        </authorList>
    </citation>
    <scope>NUCLEOTIDE SEQUENCE</scope>
    <source>
        <strain evidence="7">CBS 359.72</strain>
    </source>
</reference>
<dbReference type="PANTHER" id="PTHR10057">
    <property type="entry name" value="PERIPHERAL-TYPE BENZODIAZEPINE RECEPTOR"/>
    <property type="match status" value="1"/>
</dbReference>
<accession>A0AAN7HP12</accession>
<comment type="caution">
    <text evidence="7">The sequence shown here is derived from an EMBL/GenBank/DDBJ whole genome shotgun (WGS) entry which is preliminary data.</text>
</comment>
<dbReference type="InterPro" id="IPR004307">
    <property type="entry name" value="TspO_MBR"/>
</dbReference>
<evidence type="ECO:0000256" key="5">
    <source>
        <dbReference type="ARBA" id="ARBA00023136"/>
    </source>
</evidence>
<dbReference type="AlphaFoldDB" id="A0AAN7HP12"/>
<proteinExistence type="inferred from homology"/>
<evidence type="ECO:0000313" key="8">
    <source>
        <dbReference type="Proteomes" id="UP001303647"/>
    </source>
</evidence>
<dbReference type="PANTHER" id="PTHR10057:SF0">
    <property type="entry name" value="TRANSLOCATOR PROTEIN"/>
    <property type="match status" value="1"/>
</dbReference>
<keyword evidence="5 6" id="KW-0472">Membrane</keyword>
<feature type="transmembrane region" description="Helical" evidence="6">
    <location>
        <begin position="150"/>
        <end position="170"/>
    </location>
</feature>
<dbReference type="Proteomes" id="UP001303647">
    <property type="component" value="Unassembled WGS sequence"/>
</dbReference>
<gene>
    <name evidence="7" type="ORF">C7999DRAFT_27516</name>
</gene>
<name>A0AAN7HP12_9PEZI</name>
<comment type="subcellular location">
    <subcellularLocation>
        <location evidence="1">Membrane</location>
        <topology evidence="1">Multi-pass membrane protein</topology>
    </subcellularLocation>
</comment>
<dbReference type="InterPro" id="IPR038330">
    <property type="entry name" value="TspO/MBR-related_sf"/>
</dbReference>